<dbReference type="GO" id="GO:0016787">
    <property type="term" value="F:hydrolase activity"/>
    <property type="evidence" value="ECO:0007669"/>
    <property type="project" value="UniProtKB-KW"/>
</dbReference>
<keyword evidence="5" id="KW-1185">Reference proteome</keyword>
<sequence>MYRFLPSEFFNFEFLRVLGTAPTHGCDVGECVDVAANIRLNDGESWYLAWSEAGRKAESVAKQASSSGDVVAARWALLRASNYHRSSELMLRKTFPSEDPRRLEAVSRAVDLFKQASVFLDSPVEFLEIPFGSEGAHLPAYLFLPPGNKGPEGDSSGKSPVLVQVQGFDTIQEEFYHFTVAGALPRGYAVLTFDAPGQGMVLRREKHRLHLRGDFEVVLRAVLDALWAHASSSPLCENLDLERVAVSGNSMGAYFALRGTAFEPERVKACIASDGFYDLGAAARDTIPGWFRYLNRGVVDRIMGLAVSLSNFKVQWELGQGIFAFGASSVSDAVEKMQTFTLDKPDGTSLLADITCPTLVTDARDTLFPLEVQRIYNNLTQLKDGGTKIMWSPVGVGQGSLQAKVAAFSHLHAKTFGWLDGVFGINRPSLEQAKV</sequence>
<name>A0A194W705_CYTMA</name>
<dbReference type="PANTHER" id="PTHR22946:SF13">
    <property type="entry name" value="ALPHA_BETA HYDROLASE PSOB"/>
    <property type="match status" value="1"/>
</dbReference>
<keyword evidence="1 4" id="KW-0378">Hydrolase</keyword>
<feature type="domain" description="AB hydrolase-1" evidence="3">
    <location>
        <begin position="177"/>
        <end position="376"/>
    </location>
</feature>
<dbReference type="SMR" id="A0A194W705"/>
<dbReference type="PANTHER" id="PTHR22946">
    <property type="entry name" value="DIENELACTONE HYDROLASE DOMAIN-CONTAINING PROTEIN-RELATED"/>
    <property type="match status" value="1"/>
</dbReference>
<evidence type="ECO:0000256" key="2">
    <source>
        <dbReference type="ARBA" id="ARBA00038115"/>
    </source>
</evidence>
<gene>
    <name evidence="4" type="ORF">VM1G_07483</name>
</gene>
<evidence type="ECO:0000313" key="4">
    <source>
        <dbReference type="EMBL" id="KUI71860.1"/>
    </source>
</evidence>
<protein>
    <submittedName>
        <fullName evidence="4">2,6-dihydropseudooxynicotine hydrolase</fullName>
    </submittedName>
</protein>
<organism evidence="4 5">
    <name type="scientific">Cytospora mali</name>
    <name type="common">Apple Valsa canker fungus</name>
    <name type="synonym">Valsa mali</name>
    <dbReference type="NCBI Taxonomy" id="578113"/>
    <lineage>
        <taxon>Eukaryota</taxon>
        <taxon>Fungi</taxon>
        <taxon>Dikarya</taxon>
        <taxon>Ascomycota</taxon>
        <taxon>Pezizomycotina</taxon>
        <taxon>Sordariomycetes</taxon>
        <taxon>Sordariomycetidae</taxon>
        <taxon>Diaporthales</taxon>
        <taxon>Cytosporaceae</taxon>
        <taxon>Cytospora</taxon>
    </lineage>
</organism>
<evidence type="ECO:0000256" key="1">
    <source>
        <dbReference type="ARBA" id="ARBA00022801"/>
    </source>
</evidence>
<accession>A0A194W705</accession>
<dbReference type="Pfam" id="PF12697">
    <property type="entry name" value="Abhydrolase_6"/>
    <property type="match status" value="1"/>
</dbReference>
<dbReference type="OrthoDB" id="249703at2759"/>
<comment type="similarity">
    <text evidence="2">Belongs to the AB hydrolase superfamily. FUS2 hydrolase family.</text>
</comment>
<dbReference type="InterPro" id="IPR050261">
    <property type="entry name" value="FrsA_esterase"/>
</dbReference>
<dbReference type="EMBL" id="CM003105">
    <property type="protein sequence ID" value="KUI71860.1"/>
    <property type="molecule type" value="Genomic_DNA"/>
</dbReference>
<evidence type="ECO:0000313" key="5">
    <source>
        <dbReference type="Proteomes" id="UP000078559"/>
    </source>
</evidence>
<dbReference type="Proteomes" id="UP000078559">
    <property type="component" value="Chromosome 8"/>
</dbReference>
<proteinExistence type="inferred from homology"/>
<dbReference type="Gene3D" id="3.40.50.1820">
    <property type="entry name" value="alpha/beta hydrolase"/>
    <property type="match status" value="1"/>
</dbReference>
<dbReference type="InterPro" id="IPR000073">
    <property type="entry name" value="AB_hydrolase_1"/>
</dbReference>
<dbReference type="Gene3D" id="1.20.1440.110">
    <property type="entry name" value="acylaminoacyl peptidase"/>
    <property type="match status" value="1"/>
</dbReference>
<dbReference type="InterPro" id="IPR029058">
    <property type="entry name" value="AB_hydrolase_fold"/>
</dbReference>
<dbReference type="SUPFAM" id="SSF53474">
    <property type="entry name" value="alpha/beta-Hydrolases"/>
    <property type="match status" value="1"/>
</dbReference>
<dbReference type="AlphaFoldDB" id="A0A194W705"/>
<reference evidence="4" key="1">
    <citation type="submission" date="2014-12" db="EMBL/GenBank/DDBJ databases">
        <title>Genome Sequence of Valsa Canker Pathogens Uncovers a Specific Adaption of Colonization on Woody Bark.</title>
        <authorList>
            <person name="Yin Z."/>
            <person name="Liu H."/>
            <person name="Gao X."/>
            <person name="Li Z."/>
            <person name="Song N."/>
            <person name="Ke X."/>
            <person name="Dai Q."/>
            <person name="Wu Y."/>
            <person name="Sun Y."/>
            <person name="Xu J.-R."/>
            <person name="Kang Z.K."/>
            <person name="Wang L."/>
            <person name="Huang L."/>
        </authorList>
    </citation>
    <scope>NUCLEOTIDE SEQUENCE [LARGE SCALE GENOMIC DNA]</scope>
    <source>
        <strain evidence="4">03-8</strain>
    </source>
</reference>
<evidence type="ECO:0000259" key="3">
    <source>
        <dbReference type="Pfam" id="PF12697"/>
    </source>
</evidence>